<feature type="compositionally biased region" description="Low complexity" evidence="1">
    <location>
        <begin position="55"/>
        <end position="75"/>
    </location>
</feature>
<dbReference type="EMBL" id="SWLE01000016">
    <property type="protein sequence ID" value="TNM91199.1"/>
    <property type="molecule type" value="Genomic_DNA"/>
</dbReference>
<name>A0A4Z2BGR1_9TELE</name>
<evidence type="ECO:0000256" key="1">
    <source>
        <dbReference type="SAM" id="MobiDB-lite"/>
    </source>
</evidence>
<feature type="non-terminal residue" evidence="2">
    <location>
        <position position="228"/>
    </location>
</feature>
<sequence>VSHASTSSSSSPHTSSSAQKDGDFRIETPTSPHLSNGTSQKSCLSDSKHQTLPRNSSPSEQNGSSSSESRSQRSPDGSEDGDSSQKADEARSSSSSPLHCEPNVHSGPRSVGSPEYMKTNSSFRRLWGKLGEPSLEDSSLQIQRLLRSKEGDSELTAGPRLTRTPEASASILTVQPDMSVPFVSGQGAGVWLAGGLWTGPVCQSDQTVGGERADAAVGHASGFGKVRE</sequence>
<reference evidence="2 3" key="1">
    <citation type="submission" date="2019-04" db="EMBL/GenBank/DDBJ databases">
        <title>The sequence and de novo assembly of Takifugu bimaculatus genome using PacBio and Hi-C technologies.</title>
        <authorList>
            <person name="Xu P."/>
            <person name="Liu B."/>
            <person name="Zhou Z."/>
        </authorList>
    </citation>
    <scope>NUCLEOTIDE SEQUENCE [LARGE SCALE GENOMIC DNA]</scope>
    <source>
        <strain evidence="2">TB-2018</strain>
        <tissue evidence="2">Muscle</tissue>
    </source>
</reference>
<protein>
    <submittedName>
        <fullName evidence="2">Uncharacterized protein</fullName>
    </submittedName>
</protein>
<dbReference type="AlphaFoldDB" id="A0A4Z2BGR1"/>
<comment type="caution">
    <text evidence="2">The sequence shown here is derived from an EMBL/GenBank/DDBJ whole genome shotgun (WGS) entry which is preliminary data.</text>
</comment>
<organism evidence="2 3">
    <name type="scientific">Takifugu bimaculatus</name>
    <dbReference type="NCBI Taxonomy" id="433685"/>
    <lineage>
        <taxon>Eukaryota</taxon>
        <taxon>Metazoa</taxon>
        <taxon>Chordata</taxon>
        <taxon>Craniata</taxon>
        <taxon>Vertebrata</taxon>
        <taxon>Euteleostomi</taxon>
        <taxon>Actinopterygii</taxon>
        <taxon>Neopterygii</taxon>
        <taxon>Teleostei</taxon>
        <taxon>Neoteleostei</taxon>
        <taxon>Acanthomorphata</taxon>
        <taxon>Eupercaria</taxon>
        <taxon>Tetraodontiformes</taxon>
        <taxon>Tetradontoidea</taxon>
        <taxon>Tetraodontidae</taxon>
        <taxon>Takifugu</taxon>
    </lineage>
</organism>
<feature type="compositionally biased region" description="Low complexity" evidence="1">
    <location>
        <begin position="1"/>
        <end position="18"/>
    </location>
</feature>
<evidence type="ECO:0000313" key="3">
    <source>
        <dbReference type="Proteomes" id="UP000516260"/>
    </source>
</evidence>
<feature type="compositionally biased region" description="Polar residues" evidence="1">
    <location>
        <begin position="28"/>
        <end position="54"/>
    </location>
</feature>
<proteinExistence type="predicted"/>
<gene>
    <name evidence="2" type="ORF">fugu_003488</name>
</gene>
<feature type="region of interest" description="Disordered" evidence="1">
    <location>
        <begin position="146"/>
        <end position="167"/>
    </location>
</feature>
<evidence type="ECO:0000313" key="2">
    <source>
        <dbReference type="EMBL" id="TNM91199.1"/>
    </source>
</evidence>
<accession>A0A4Z2BGR1</accession>
<keyword evidence="3" id="KW-1185">Reference proteome</keyword>
<dbReference type="Proteomes" id="UP000516260">
    <property type="component" value="Chromosome 3"/>
</dbReference>
<feature type="region of interest" description="Disordered" evidence="1">
    <location>
        <begin position="1"/>
        <end position="117"/>
    </location>
</feature>